<sequence>MVLALLPLLIILHRQETHAKNSRSLRILILTWSSLSQSNRVQVTKASNLLDKGRFEIRSPSMVGQHVPAASSRCYGVIVV</sequence>
<evidence type="ECO:0000256" key="1">
    <source>
        <dbReference type="SAM" id="SignalP"/>
    </source>
</evidence>
<evidence type="ECO:0000313" key="2">
    <source>
        <dbReference type="EMBL" id="KAJ1118994.1"/>
    </source>
</evidence>
<evidence type="ECO:0008006" key="4">
    <source>
        <dbReference type="Google" id="ProtNLM"/>
    </source>
</evidence>
<reference evidence="2" key="1">
    <citation type="journal article" date="2022" name="bioRxiv">
        <title>Sequencing and chromosome-scale assembly of the giantPleurodeles waltlgenome.</title>
        <authorList>
            <person name="Brown T."/>
            <person name="Elewa A."/>
            <person name="Iarovenko S."/>
            <person name="Subramanian E."/>
            <person name="Araus A.J."/>
            <person name="Petzold A."/>
            <person name="Susuki M."/>
            <person name="Suzuki K.-i.T."/>
            <person name="Hayashi T."/>
            <person name="Toyoda A."/>
            <person name="Oliveira C."/>
            <person name="Osipova E."/>
            <person name="Leigh N.D."/>
            <person name="Simon A."/>
            <person name="Yun M.H."/>
        </authorList>
    </citation>
    <scope>NUCLEOTIDE SEQUENCE</scope>
    <source>
        <strain evidence="2">20211129_DDA</strain>
        <tissue evidence="2">Liver</tissue>
    </source>
</reference>
<keyword evidence="3" id="KW-1185">Reference proteome</keyword>
<proteinExistence type="predicted"/>
<accession>A0AAV7NU42</accession>
<name>A0AAV7NU42_PLEWA</name>
<organism evidence="2 3">
    <name type="scientific">Pleurodeles waltl</name>
    <name type="common">Iberian ribbed newt</name>
    <dbReference type="NCBI Taxonomy" id="8319"/>
    <lineage>
        <taxon>Eukaryota</taxon>
        <taxon>Metazoa</taxon>
        <taxon>Chordata</taxon>
        <taxon>Craniata</taxon>
        <taxon>Vertebrata</taxon>
        <taxon>Euteleostomi</taxon>
        <taxon>Amphibia</taxon>
        <taxon>Batrachia</taxon>
        <taxon>Caudata</taxon>
        <taxon>Salamandroidea</taxon>
        <taxon>Salamandridae</taxon>
        <taxon>Pleurodelinae</taxon>
        <taxon>Pleurodeles</taxon>
    </lineage>
</organism>
<protein>
    <recommendedName>
        <fullName evidence="4">Secreted protein</fullName>
    </recommendedName>
</protein>
<evidence type="ECO:0000313" key="3">
    <source>
        <dbReference type="Proteomes" id="UP001066276"/>
    </source>
</evidence>
<comment type="caution">
    <text evidence="2">The sequence shown here is derived from an EMBL/GenBank/DDBJ whole genome shotgun (WGS) entry which is preliminary data.</text>
</comment>
<feature type="chain" id="PRO_5043428869" description="Secreted protein" evidence="1">
    <location>
        <begin position="20"/>
        <end position="80"/>
    </location>
</feature>
<dbReference type="EMBL" id="JANPWB010000012">
    <property type="protein sequence ID" value="KAJ1118994.1"/>
    <property type="molecule type" value="Genomic_DNA"/>
</dbReference>
<gene>
    <name evidence="2" type="ORF">NDU88_007180</name>
</gene>
<feature type="signal peptide" evidence="1">
    <location>
        <begin position="1"/>
        <end position="19"/>
    </location>
</feature>
<keyword evidence="1" id="KW-0732">Signal</keyword>
<dbReference type="Proteomes" id="UP001066276">
    <property type="component" value="Chromosome 8"/>
</dbReference>
<dbReference type="AlphaFoldDB" id="A0AAV7NU42"/>